<keyword evidence="9 10" id="KW-0030">Aminoacyl-tRNA synthetase</keyword>
<dbReference type="PANTHER" id="PTHR43311:SF2">
    <property type="entry name" value="GLUTAMATE--TRNA LIGASE, MITOCHONDRIAL-RELATED"/>
    <property type="match status" value="1"/>
</dbReference>
<evidence type="ECO:0000256" key="2">
    <source>
        <dbReference type="ARBA" id="ARBA00007894"/>
    </source>
</evidence>
<comment type="catalytic activity">
    <reaction evidence="10">
        <text>tRNA(Glu) + L-glutamate + ATP = L-glutamyl-tRNA(Glu) + AMP + diphosphate</text>
        <dbReference type="Rhea" id="RHEA:23540"/>
        <dbReference type="Rhea" id="RHEA-COMP:9663"/>
        <dbReference type="Rhea" id="RHEA-COMP:9680"/>
        <dbReference type="ChEBI" id="CHEBI:29985"/>
        <dbReference type="ChEBI" id="CHEBI:30616"/>
        <dbReference type="ChEBI" id="CHEBI:33019"/>
        <dbReference type="ChEBI" id="CHEBI:78442"/>
        <dbReference type="ChEBI" id="CHEBI:78520"/>
        <dbReference type="ChEBI" id="CHEBI:456215"/>
        <dbReference type="EC" id="6.1.1.17"/>
    </reaction>
</comment>
<keyword evidence="8 10" id="KW-0648">Protein biosynthesis</keyword>
<evidence type="ECO:0000256" key="7">
    <source>
        <dbReference type="ARBA" id="ARBA00022840"/>
    </source>
</evidence>
<dbReference type="NCBIfam" id="TIGR00464">
    <property type="entry name" value="gltX_bact"/>
    <property type="match status" value="1"/>
</dbReference>
<sequence length="482" mass="55641">MTFVGMIFSRYTFTMSKVRVRMAPSPTGYLHIGTARTALFNWLFAKKNKGEFILRIEDTDLERSDKIYEQDIVEGFKWLGLDWKGEIFYQSKRLDIYEEYIEKLLKSGRAFRCYHSQEELEKERGQQMVDKEAPRHICKHKLSVSASEQNGRAGIIRLAVDENSERLLTFDDQIRGRIDWEEKLLGDFSIAKDPRTPLYNLAVVVDDIDMQISHVIRGEDHISNTPKQILIYEAIAQAGKTPLKIPKFAHLPLILGSDKSKLSKRNGTTSVSEYKKDYLPGALINFMGFLGYTYSKEILSKEEMADEFELEKIHKSGAIFDIKKLNWINSQYIHALSTDKFKKMIAAKDVPEKALPMITERLEKLTDVADFDYFWKSPDYAKELLRWKKSDLETSLKTLAEVKKIIQDFDFNKDKNEFRKALDEFSKRVGDPSSPSGQDRGLVYWPLRAALTGKEKSPDPVDIVYALGKEKALERVSKAIER</sequence>
<evidence type="ECO:0000256" key="6">
    <source>
        <dbReference type="ARBA" id="ARBA00022741"/>
    </source>
</evidence>
<dbReference type="InterPro" id="IPR049940">
    <property type="entry name" value="GluQ/Sye"/>
</dbReference>
<dbReference type="PATRIC" id="fig|1619025.3.peg.259"/>
<keyword evidence="6 10" id="KW-0547">Nucleotide-binding</keyword>
<dbReference type="GO" id="GO:0006424">
    <property type="term" value="P:glutamyl-tRNA aminoacylation"/>
    <property type="evidence" value="ECO:0007669"/>
    <property type="project" value="UniProtKB-UniRule"/>
</dbReference>
<feature type="short sequence motif" description="'KMSKS' region" evidence="10">
    <location>
        <begin position="261"/>
        <end position="265"/>
    </location>
</feature>
<comment type="similarity">
    <text evidence="2 10">Belongs to the class-I aminoacyl-tRNA synthetase family. Glutamate--tRNA ligase type 1 subfamily.</text>
</comment>
<dbReference type="InterPro" id="IPR033910">
    <property type="entry name" value="GluRS_core"/>
</dbReference>
<dbReference type="Gene3D" id="3.40.50.620">
    <property type="entry name" value="HUPs"/>
    <property type="match status" value="1"/>
</dbReference>
<evidence type="ECO:0000256" key="10">
    <source>
        <dbReference type="HAMAP-Rule" id="MF_00022"/>
    </source>
</evidence>
<dbReference type="Gene3D" id="1.10.10.350">
    <property type="match status" value="1"/>
</dbReference>
<evidence type="ECO:0000313" key="13">
    <source>
        <dbReference type="EMBL" id="KKT82425.1"/>
    </source>
</evidence>
<dbReference type="FunFam" id="3.40.50.620:FF:000007">
    <property type="entry name" value="Glutamate--tRNA ligase"/>
    <property type="match status" value="1"/>
</dbReference>
<dbReference type="PROSITE" id="PS00178">
    <property type="entry name" value="AA_TRNA_LIGASE_I"/>
    <property type="match status" value="1"/>
</dbReference>
<dbReference type="InterPro" id="IPR008925">
    <property type="entry name" value="aa_tRNA-synth_I_cd-bd_sf"/>
</dbReference>
<keyword evidence="5 10" id="KW-0436">Ligase</keyword>
<dbReference type="PRINTS" id="PR00987">
    <property type="entry name" value="TRNASYNTHGLU"/>
</dbReference>
<gene>
    <name evidence="10" type="primary">gltX</name>
    <name evidence="13" type="ORF">UW79_C0006G0003</name>
</gene>
<accession>A0A0G1KFX8</accession>
<dbReference type="InterPro" id="IPR004527">
    <property type="entry name" value="Glu-tRNA-ligase_bac/mito"/>
</dbReference>
<evidence type="ECO:0000256" key="4">
    <source>
        <dbReference type="ARBA" id="ARBA00022490"/>
    </source>
</evidence>
<dbReference type="SUPFAM" id="SSF52374">
    <property type="entry name" value="Nucleotidylyl transferase"/>
    <property type="match status" value="1"/>
</dbReference>
<comment type="function">
    <text evidence="10">Catalyzes the attachment of glutamate to tRNA(Glu) in a two-step reaction: glutamate is first activated by ATP to form Glu-AMP and then transferred to the acceptor end of tRNA(Glu).</text>
</comment>
<evidence type="ECO:0000256" key="1">
    <source>
        <dbReference type="ARBA" id="ARBA00004496"/>
    </source>
</evidence>
<evidence type="ECO:0000256" key="5">
    <source>
        <dbReference type="ARBA" id="ARBA00022598"/>
    </source>
</evidence>
<comment type="subcellular location">
    <subcellularLocation>
        <location evidence="1 10">Cytoplasm</location>
    </subcellularLocation>
</comment>
<dbReference type="InterPro" id="IPR020058">
    <property type="entry name" value="Glu/Gln-tRNA-synth_Ib_cat-dom"/>
</dbReference>
<dbReference type="InterPro" id="IPR000924">
    <property type="entry name" value="Glu/Gln-tRNA-synth"/>
</dbReference>
<evidence type="ECO:0000256" key="3">
    <source>
        <dbReference type="ARBA" id="ARBA00011245"/>
    </source>
</evidence>
<dbReference type="EC" id="6.1.1.17" evidence="10"/>
<keyword evidence="7 10" id="KW-0067">ATP-binding</keyword>
<dbReference type="CDD" id="cd00808">
    <property type="entry name" value="GluRS_core"/>
    <property type="match status" value="1"/>
</dbReference>
<evidence type="ECO:0000259" key="11">
    <source>
        <dbReference type="Pfam" id="PF00749"/>
    </source>
</evidence>
<comment type="caution">
    <text evidence="10">Lacks conserved residue(s) required for the propagation of feature annotation.</text>
</comment>
<feature type="binding site" evidence="10">
    <location>
        <position position="264"/>
    </location>
    <ligand>
        <name>ATP</name>
        <dbReference type="ChEBI" id="CHEBI:30616"/>
    </ligand>
</feature>
<dbReference type="EMBL" id="LCJR01000006">
    <property type="protein sequence ID" value="KKT82425.1"/>
    <property type="molecule type" value="Genomic_DNA"/>
</dbReference>
<comment type="subunit">
    <text evidence="3 10">Monomer.</text>
</comment>
<dbReference type="SUPFAM" id="SSF48163">
    <property type="entry name" value="An anticodon-binding domain of class I aminoacyl-tRNA synthetases"/>
    <property type="match status" value="1"/>
</dbReference>
<dbReference type="GO" id="GO:0000049">
    <property type="term" value="F:tRNA binding"/>
    <property type="evidence" value="ECO:0007669"/>
    <property type="project" value="InterPro"/>
</dbReference>
<dbReference type="HAMAP" id="MF_00022">
    <property type="entry name" value="Glu_tRNA_synth_type1"/>
    <property type="match status" value="1"/>
</dbReference>
<dbReference type="GO" id="GO:0008270">
    <property type="term" value="F:zinc ion binding"/>
    <property type="evidence" value="ECO:0007669"/>
    <property type="project" value="InterPro"/>
</dbReference>
<organism evidence="13 14">
    <name type="scientific">Candidatus Yanofskybacteria bacterium GW2011_GWA2_44_9</name>
    <dbReference type="NCBI Taxonomy" id="1619025"/>
    <lineage>
        <taxon>Bacteria</taxon>
        <taxon>Candidatus Yanofskyibacteriota</taxon>
    </lineage>
</organism>
<dbReference type="Pfam" id="PF00749">
    <property type="entry name" value="tRNA-synt_1c"/>
    <property type="match status" value="1"/>
</dbReference>
<protein>
    <recommendedName>
        <fullName evidence="10">Glutamate--tRNA ligase</fullName>
        <ecNumber evidence="10">6.1.1.17</ecNumber>
    </recommendedName>
    <alternativeName>
        <fullName evidence="10">Glutamyl-tRNA synthetase</fullName>
        <shortName evidence="10">GluRS</shortName>
    </alternativeName>
</protein>
<feature type="short sequence motif" description="'HIGH' region" evidence="10">
    <location>
        <begin position="24"/>
        <end position="34"/>
    </location>
</feature>
<proteinExistence type="inferred from homology"/>
<dbReference type="InterPro" id="IPR020751">
    <property type="entry name" value="aa-tRNA-synth_I_codon-bd_sub2"/>
</dbReference>
<feature type="domain" description="Aminoacyl-tRNA synthetase class I anticodon-binding" evidence="12">
    <location>
        <begin position="349"/>
        <end position="480"/>
    </location>
</feature>
<feature type="domain" description="Glutamyl/glutaminyl-tRNA synthetase class Ib catalytic" evidence="11">
    <location>
        <begin position="17"/>
        <end position="327"/>
    </location>
</feature>
<evidence type="ECO:0000259" key="12">
    <source>
        <dbReference type="Pfam" id="PF19269"/>
    </source>
</evidence>
<keyword evidence="4 10" id="KW-0963">Cytoplasm</keyword>
<dbReference type="GO" id="GO:0005524">
    <property type="term" value="F:ATP binding"/>
    <property type="evidence" value="ECO:0007669"/>
    <property type="project" value="UniProtKB-UniRule"/>
</dbReference>
<dbReference type="InterPro" id="IPR045462">
    <property type="entry name" value="aa-tRNA-synth_I_cd-bd"/>
</dbReference>
<dbReference type="InterPro" id="IPR014729">
    <property type="entry name" value="Rossmann-like_a/b/a_fold"/>
</dbReference>
<dbReference type="Pfam" id="PF19269">
    <property type="entry name" value="Anticodon_2"/>
    <property type="match status" value="1"/>
</dbReference>
<reference evidence="13 14" key="1">
    <citation type="journal article" date="2015" name="Nature">
        <title>rRNA introns, odd ribosomes, and small enigmatic genomes across a large radiation of phyla.</title>
        <authorList>
            <person name="Brown C.T."/>
            <person name="Hug L.A."/>
            <person name="Thomas B.C."/>
            <person name="Sharon I."/>
            <person name="Castelle C.J."/>
            <person name="Singh A."/>
            <person name="Wilkins M.J."/>
            <person name="Williams K.H."/>
            <person name="Banfield J.F."/>
        </authorList>
    </citation>
    <scope>NUCLEOTIDE SEQUENCE [LARGE SCALE GENOMIC DNA]</scope>
</reference>
<dbReference type="PANTHER" id="PTHR43311">
    <property type="entry name" value="GLUTAMATE--TRNA LIGASE"/>
    <property type="match status" value="1"/>
</dbReference>
<evidence type="ECO:0000256" key="8">
    <source>
        <dbReference type="ARBA" id="ARBA00022917"/>
    </source>
</evidence>
<evidence type="ECO:0000313" key="14">
    <source>
        <dbReference type="Proteomes" id="UP000034032"/>
    </source>
</evidence>
<dbReference type="GO" id="GO:0005829">
    <property type="term" value="C:cytosol"/>
    <property type="evidence" value="ECO:0007669"/>
    <property type="project" value="TreeGrafter"/>
</dbReference>
<comment type="caution">
    <text evidence="13">The sequence shown here is derived from an EMBL/GenBank/DDBJ whole genome shotgun (WGS) entry which is preliminary data.</text>
</comment>
<dbReference type="AlphaFoldDB" id="A0A0G1KFX8"/>
<dbReference type="GO" id="GO:0004818">
    <property type="term" value="F:glutamate-tRNA ligase activity"/>
    <property type="evidence" value="ECO:0007669"/>
    <property type="project" value="UniProtKB-UniRule"/>
</dbReference>
<dbReference type="InterPro" id="IPR001412">
    <property type="entry name" value="aa-tRNA-synth_I_CS"/>
</dbReference>
<evidence type="ECO:0000256" key="9">
    <source>
        <dbReference type="ARBA" id="ARBA00023146"/>
    </source>
</evidence>
<name>A0A0G1KFX8_9BACT</name>
<dbReference type="Proteomes" id="UP000034032">
    <property type="component" value="Unassembled WGS sequence"/>
</dbReference>